<keyword evidence="1" id="KW-0472">Membrane</keyword>
<keyword evidence="1" id="KW-1133">Transmembrane helix</keyword>
<feature type="transmembrane region" description="Helical" evidence="1">
    <location>
        <begin position="31"/>
        <end position="50"/>
    </location>
</feature>
<evidence type="ECO:0000313" key="3">
    <source>
        <dbReference type="Proteomes" id="UP001597260"/>
    </source>
</evidence>
<evidence type="ECO:0000256" key="1">
    <source>
        <dbReference type="SAM" id="Phobius"/>
    </source>
</evidence>
<evidence type="ECO:0000313" key="2">
    <source>
        <dbReference type="EMBL" id="MFD1322805.1"/>
    </source>
</evidence>
<organism evidence="2 3">
    <name type="scientific">Micromonospora sonneratiae</name>
    <dbReference type="NCBI Taxonomy" id="1184706"/>
    <lineage>
        <taxon>Bacteria</taxon>
        <taxon>Bacillati</taxon>
        <taxon>Actinomycetota</taxon>
        <taxon>Actinomycetes</taxon>
        <taxon>Micromonosporales</taxon>
        <taxon>Micromonosporaceae</taxon>
        <taxon>Micromonospora</taxon>
    </lineage>
</organism>
<proteinExistence type="predicted"/>
<keyword evidence="1" id="KW-0812">Transmembrane</keyword>
<comment type="caution">
    <text evidence="2">The sequence shown here is derived from an EMBL/GenBank/DDBJ whole genome shotgun (WGS) entry which is preliminary data.</text>
</comment>
<keyword evidence="3" id="KW-1185">Reference proteome</keyword>
<protein>
    <submittedName>
        <fullName evidence="2">Uncharacterized protein</fullName>
    </submittedName>
</protein>
<accession>A0ABW3YH50</accession>
<reference evidence="3" key="1">
    <citation type="journal article" date="2019" name="Int. J. Syst. Evol. Microbiol.">
        <title>The Global Catalogue of Microorganisms (GCM) 10K type strain sequencing project: providing services to taxonomists for standard genome sequencing and annotation.</title>
        <authorList>
            <consortium name="The Broad Institute Genomics Platform"/>
            <consortium name="The Broad Institute Genome Sequencing Center for Infectious Disease"/>
            <person name="Wu L."/>
            <person name="Ma J."/>
        </authorList>
    </citation>
    <scope>NUCLEOTIDE SEQUENCE [LARGE SCALE GENOMIC DNA]</scope>
    <source>
        <strain evidence="3">JCM 31037</strain>
    </source>
</reference>
<name>A0ABW3YH50_9ACTN</name>
<gene>
    <name evidence="2" type="ORF">ACFQ4H_17045</name>
</gene>
<dbReference type="EMBL" id="JBHTMP010000024">
    <property type="protein sequence ID" value="MFD1322805.1"/>
    <property type="molecule type" value="Genomic_DNA"/>
</dbReference>
<sequence>MVAVVAAPLLLRWSRPWLASIGADRTGPAAALAWTAALYGVAAVVVLPVGPRAG</sequence>
<dbReference type="Proteomes" id="UP001597260">
    <property type="component" value="Unassembled WGS sequence"/>
</dbReference>